<dbReference type="HOGENOM" id="CLU_1112805_0_0_1"/>
<dbReference type="Gramene" id="ONIVA01G29160.1">
    <property type="protein sequence ID" value="ONIVA01G29160.1"/>
    <property type="gene ID" value="ONIVA01G29160"/>
</dbReference>
<accession>A0A0E0FQR4</accession>
<dbReference type="EnsemblPlants" id="ONIVA01G29160.1">
    <property type="protein sequence ID" value="ONIVA01G29160.1"/>
    <property type="gene ID" value="ONIVA01G29160"/>
</dbReference>
<dbReference type="AlphaFoldDB" id="A0A0E0FQR4"/>
<keyword evidence="2" id="KW-1185">Reference proteome</keyword>
<protein>
    <submittedName>
        <fullName evidence="1">Uncharacterized protein</fullName>
    </submittedName>
</protein>
<organism evidence="1">
    <name type="scientific">Oryza nivara</name>
    <name type="common">Indian wild rice</name>
    <name type="synonym">Oryza sativa f. spontanea</name>
    <dbReference type="NCBI Taxonomy" id="4536"/>
    <lineage>
        <taxon>Eukaryota</taxon>
        <taxon>Viridiplantae</taxon>
        <taxon>Streptophyta</taxon>
        <taxon>Embryophyta</taxon>
        <taxon>Tracheophyta</taxon>
        <taxon>Spermatophyta</taxon>
        <taxon>Magnoliopsida</taxon>
        <taxon>Liliopsida</taxon>
        <taxon>Poales</taxon>
        <taxon>Poaceae</taxon>
        <taxon>BOP clade</taxon>
        <taxon>Oryzoideae</taxon>
        <taxon>Oryzeae</taxon>
        <taxon>Oryzinae</taxon>
        <taxon>Oryza</taxon>
    </lineage>
</organism>
<evidence type="ECO:0000313" key="2">
    <source>
        <dbReference type="Proteomes" id="UP000006591"/>
    </source>
</evidence>
<name>A0A0E0FQR4_ORYNI</name>
<sequence length="250" mass="27125">MAVHRKARVCGPDHRPVGGMGEPDGEVEGVCVISRWVEAAGEGPREWPIERRPTSTPASHLPRTTSPFAFLVVSTPHARTRRRRAATPPPVGFPISGNVATAAPMRMLCRARWFSPSPPLPPQASSLPSCQVPAVGTGEAVALAGARNEKPWAQAELFGAMQLIRWPSRLEEICPSQSITRFCHGSKVSVGESKLCHTVLLLESLITRLPVSRRVTVVCLPEDVLLSHTVVPLVSVRTRLPSWPSDTLEP</sequence>
<evidence type="ECO:0000313" key="1">
    <source>
        <dbReference type="EnsemblPlants" id="ONIVA01G29160.1"/>
    </source>
</evidence>
<dbReference type="Proteomes" id="UP000006591">
    <property type="component" value="Chromosome 1"/>
</dbReference>
<reference evidence="1" key="1">
    <citation type="submission" date="2015-04" db="UniProtKB">
        <authorList>
            <consortium name="EnsemblPlants"/>
        </authorList>
    </citation>
    <scope>IDENTIFICATION</scope>
    <source>
        <strain evidence="1">SL10</strain>
    </source>
</reference>
<reference evidence="1" key="2">
    <citation type="submission" date="2018-04" db="EMBL/GenBank/DDBJ databases">
        <title>OnivRS2 (Oryza nivara Reference Sequence Version 2).</title>
        <authorList>
            <person name="Zhang J."/>
            <person name="Kudrna D."/>
            <person name="Lee S."/>
            <person name="Talag J."/>
            <person name="Rajasekar S."/>
            <person name="Welchert J."/>
            <person name="Hsing Y.-I."/>
            <person name="Wing R.A."/>
        </authorList>
    </citation>
    <scope>NUCLEOTIDE SEQUENCE [LARGE SCALE GENOMIC DNA]</scope>
</reference>
<proteinExistence type="predicted"/>